<feature type="transmembrane region" description="Helical" evidence="2">
    <location>
        <begin position="123"/>
        <end position="149"/>
    </location>
</feature>
<sequence length="264" mass="29555">MEDSAPLLNDIGHSNDQFEEDTNISAKKAPDFKAFKITILILSAVALAILIADFIIIKHGPFIRYSWVKLPILLHITIDSVLVGGIVSQVFRLIDEFPVSDWCIPWGRMPNPPADPKCEHWKLVVKILTVIGAVFGAIIGISYIGLLVFRCVAIFRTRFWRTPLTWSFPAGEISFQISMKVMPQNVETAQSRKEENPESTKIENGELTDGWININRTRPPSTTAEAHRTKVGKCDKEDEKSGALEKASIYKRIDTGLIVEDHAS</sequence>
<evidence type="ECO:0000256" key="2">
    <source>
        <dbReference type="SAM" id="Phobius"/>
    </source>
</evidence>
<dbReference type="Proteomes" id="UP000027222">
    <property type="component" value="Unassembled WGS sequence"/>
</dbReference>
<evidence type="ECO:0000313" key="3">
    <source>
        <dbReference type="EMBL" id="KDR77868.1"/>
    </source>
</evidence>
<dbReference type="HOGENOM" id="CLU_092120_0_0_1"/>
<reference evidence="4" key="1">
    <citation type="journal article" date="2014" name="Proc. Natl. Acad. Sci. U.S.A.">
        <title>Extensive sampling of basidiomycete genomes demonstrates inadequacy of the white-rot/brown-rot paradigm for wood decay fungi.</title>
        <authorList>
            <person name="Riley R."/>
            <person name="Salamov A.A."/>
            <person name="Brown D.W."/>
            <person name="Nagy L.G."/>
            <person name="Floudas D."/>
            <person name="Held B.W."/>
            <person name="Levasseur A."/>
            <person name="Lombard V."/>
            <person name="Morin E."/>
            <person name="Otillar R."/>
            <person name="Lindquist E.A."/>
            <person name="Sun H."/>
            <person name="LaButti K.M."/>
            <person name="Schmutz J."/>
            <person name="Jabbour D."/>
            <person name="Luo H."/>
            <person name="Baker S.E."/>
            <person name="Pisabarro A.G."/>
            <person name="Walton J.D."/>
            <person name="Blanchette R.A."/>
            <person name="Henrissat B."/>
            <person name="Martin F."/>
            <person name="Cullen D."/>
            <person name="Hibbett D.S."/>
            <person name="Grigoriev I.V."/>
        </authorList>
    </citation>
    <scope>NUCLEOTIDE SEQUENCE [LARGE SCALE GENOMIC DNA]</scope>
    <source>
        <strain evidence="4">CBS 339.88</strain>
    </source>
</reference>
<keyword evidence="2" id="KW-1133">Transmembrane helix</keyword>
<evidence type="ECO:0000313" key="4">
    <source>
        <dbReference type="Proteomes" id="UP000027222"/>
    </source>
</evidence>
<dbReference type="AlphaFoldDB" id="A0A067TFX7"/>
<feature type="transmembrane region" description="Helical" evidence="2">
    <location>
        <begin position="37"/>
        <end position="56"/>
    </location>
</feature>
<feature type="transmembrane region" description="Helical" evidence="2">
    <location>
        <begin position="68"/>
        <end position="91"/>
    </location>
</feature>
<keyword evidence="4" id="KW-1185">Reference proteome</keyword>
<keyword evidence="2" id="KW-0812">Transmembrane</keyword>
<gene>
    <name evidence="3" type="ORF">GALMADRAFT_209384</name>
</gene>
<proteinExistence type="predicted"/>
<dbReference type="EMBL" id="KL142375">
    <property type="protein sequence ID" value="KDR77868.1"/>
    <property type="molecule type" value="Genomic_DNA"/>
</dbReference>
<organism evidence="3 4">
    <name type="scientific">Galerina marginata (strain CBS 339.88)</name>
    <dbReference type="NCBI Taxonomy" id="685588"/>
    <lineage>
        <taxon>Eukaryota</taxon>
        <taxon>Fungi</taxon>
        <taxon>Dikarya</taxon>
        <taxon>Basidiomycota</taxon>
        <taxon>Agaricomycotina</taxon>
        <taxon>Agaricomycetes</taxon>
        <taxon>Agaricomycetidae</taxon>
        <taxon>Agaricales</taxon>
        <taxon>Agaricineae</taxon>
        <taxon>Strophariaceae</taxon>
        <taxon>Galerina</taxon>
    </lineage>
</organism>
<name>A0A067TFX7_GALM3</name>
<feature type="compositionally biased region" description="Basic and acidic residues" evidence="1">
    <location>
        <begin position="225"/>
        <end position="239"/>
    </location>
</feature>
<keyword evidence="2" id="KW-0472">Membrane</keyword>
<protein>
    <submittedName>
        <fullName evidence="3">Uncharacterized protein</fullName>
    </submittedName>
</protein>
<evidence type="ECO:0000256" key="1">
    <source>
        <dbReference type="SAM" id="MobiDB-lite"/>
    </source>
</evidence>
<feature type="region of interest" description="Disordered" evidence="1">
    <location>
        <begin position="216"/>
        <end position="239"/>
    </location>
</feature>
<accession>A0A067TFX7</accession>